<dbReference type="InterPro" id="IPR011335">
    <property type="entry name" value="Restrct_endonuc-II-like"/>
</dbReference>
<dbReference type="InterPro" id="IPR007560">
    <property type="entry name" value="Restrct_endonuc_IV_Mrr"/>
</dbReference>
<evidence type="ECO:0000259" key="2">
    <source>
        <dbReference type="Pfam" id="PF04471"/>
    </source>
</evidence>
<dbReference type="GO" id="GO:0003677">
    <property type="term" value="F:DNA binding"/>
    <property type="evidence" value="ECO:0007669"/>
    <property type="project" value="InterPro"/>
</dbReference>
<dbReference type="Proteomes" id="UP000188184">
    <property type="component" value="Chromosome"/>
</dbReference>
<feature type="region of interest" description="Disordered" evidence="1">
    <location>
        <begin position="24"/>
        <end position="47"/>
    </location>
</feature>
<dbReference type="GO" id="GO:0009307">
    <property type="term" value="P:DNA restriction-modification system"/>
    <property type="evidence" value="ECO:0007669"/>
    <property type="project" value="InterPro"/>
</dbReference>
<gene>
    <name evidence="3" type="ORF">B0X71_14280</name>
</gene>
<dbReference type="Pfam" id="PF04471">
    <property type="entry name" value="Mrr_cat"/>
    <property type="match status" value="1"/>
</dbReference>
<feature type="domain" description="Restriction endonuclease type IV Mrr" evidence="2">
    <location>
        <begin position="64"/>
        <end position="174"/>
    </location>
</feature>
<protein>
    <recommendedName>
        <fullName evidence="2">Restriction endonuclease type IV Mrr domain-containing protein</fullName>
    </recommendedName>
</protein>
<dbReference type="PANTHER" id="PTHR30015:SF7">
    <property type="entry name" value="TYPE IV METHYL-DIRECTED RESTRICTION ENZYME ECOKMRR"/>
    <property type="match status" value="1"/>
</dbReference>
<dbReference type="RefSeq" id="WP_077590049.1">
    <property type="nucleotide sequence ID" value="NZ_CP019640.1"/>
</dbReference>
<name>A0A1Q2L285_9BACL</name>
<evidence type="ECO:0000313" key="3">
    <source>
        <dbReference type="EMBL" id="AQQ54157.1"/>
    </source>
</evidence>
<dbReference type="PANTHER" id="PTHR30015">
    <property type="entry name" value="MRR RESTRICTION SYSTEM PROTEIN"/>
    <property type="match status" value="1"/>
</dbReference>
<dbReference type="Gene3D" id="3.40.1350.10">
    <property type="match status" value="1"/>
</dbReference>
<evidence type="ECO:0000313" key="4">
    <source>
        <dbReference type="Proteomes" id="UP000188184"/>
    </source>
</evidence>
<dbReference type="GO" id="GO:0015666">
    <property type="term" value="F:restriction endodeoxyribonuclease activity"/>
    <property type="evidence" value="ECO:0007669"/>
    <property type="project" value="TreeGrafter"/>
</dbReference>
<keyword evidence="4" id="KW-1185">Reference proteome</keyword>
<dbReference type="KEGG" id="pmar:B0X71_14280"/>
<organism evidence="3 4">
    <name type="scientific">Planococcus lenghuensis</name>
    <dbReference type="NCBI Taxonomy" id="2213202"/>
    <lineage>
        <taxon>Bacteria</taxon>
        <taxon>Bacillati</taxon>
        <taxon>Bacillota</taxon>
        <taxon>Bacilli</taxon>
        <taxon>Bacillales</taxon>
        <taxon>Caryophanaceae</taxon>
        <taxon>Planococcus</taxon>
    </lineage>
</organism>
<reference evidence="3 4" key="1">
    <citation type="submission" date="2017-02" db="EMBL/GenBank/DDBJ databases">
        <title>The complete genomic sequence of a novel cold adapted crude oil-degrading bacterium Planococcus qaidamina Y42.</title>
        <authorList>
            <person name="Yang R."/>
        </authorList>
    </citation>
    <scope>NUCLEOTIDE SEQUENCE [LARGE SCALE GENOMIC DNA]</scope>
    <source>
        <strain evidence="3 4">Y42</strain>
    </source>
</reference>
<dbReference type="InterPro" id="IPR052906">
    <property type="entry name" value="Type_IV_Methyl-Rstrct_Enzyme"/>
</dbReference>
<dbReference type="OrthoDB" id="9797274at2"/>
<dbReference type="AlphaFoldDB" id="A0A1Q2L285"/>
<feature type="compositionally biased region" description="Basic and acidic residues" evidence="1">
    <location>
        <begin position="24"/>
        <end position="41"/>
    </location>
</feature>
<accession>A0A1Q2L285</accession>
<sequence length="202" mass="22974">MKELLNMILHAGKVLLELLLPSKDKEKPKNSSKPISEESKKSQMLPADVKRELDDDQIIDADLSELTGGEFERLIAMYYKEKGYHSQIVDGFGDQKVDVILTNPKDNMRIAVQCKHWKTKKVGNDTILRLNAGKRIHKCLDAWCITTSGYTKSAIEAAEGLNVELLDGHHVQDFIENWQKRKRTQIHKQKKAVGIAGDRQIQ</sequence>
<dbReference type="SUPFAM" id="SSF52980">
    <property type="entry name" value="Restriction endonuclease-like"/>
    <property type="match status" value="1"/>
</dbReference>
<evidence type="ECO:0000256" key="1">
    <source>
        <dbReference type="SAM" id="MobiDB-lite"/>
    </source>
</evidence>
<dbReference type="EMBL" id="CP019640">
    <property type="protein sequence ID" value="AQQ54157.1"/>
    <property type="molecule type" value="Genomic_DNA"/>
</dbReference>
<proteinExistence type="predicted"/>
<dbReference type="InterPro" id="IPR011856">
    <property type="entry name" value="tRNA_endonuc-like_dom_sf"/>
</dbReference>